<keyword evidence="2" id="KW-1185">Reference proteome</keyword>
<proteinExistence type="predicted"/>
<protein>
    <submittedName>
        <fullName evidence="1">Uncharacterized protein</fullName>
    </submittedName>
</protein>
<comment type="caution">
    <text evidence="1">The sequence shown here is derived from an EMBL/GenBank/DDBJ whole genome shotgun (WGS) entry which is preliminary data.</text>
</comment>
<dbReference type="EMBL" id="JBEPNJ010000015">
    <property type="protein sequence ID" value="MET3773537.1"/>
    <property type="molecule type" value="Genomic_DNA"/>
</dbReference>
<evidence type="ECO:0000313" key="1">
    <source>
        <dbReference type="EMBL" id="MET3773537.1"/>
    </source>
</evidence>
<organism evidence="1 2">
    <name type="scientific">Arthrobacter nitrophenolicus</name>
    <dbReference type="NCBI Taxonomy" id="683150"/>
    <lineage>
        <taxon>Bacteria</taxon>
        <taxon>Bacillati</taxon>
        <taxon>Actinomycetota</taxon>
        <taxon>Actinomycetes</taxon>
        <taxon>Micrococcales</taxon>
        <taxon>Micrococcaceae</taxon>
        <taxon>Arthrobacter</taxon>
    </lineage>
</organism>
<accession>A0ACC6TIE8</accession>
<gene>
    <name evidence="1" type="ORF">ABIC98_003202</name>
</gene>
<name>A0ACC6TIE8_9MICC</name>
<reference evidence="1" key="1">
    <citation type="submission" date="2024-06" db="EMBL/GenBank/DDBJ databases">
        <title>Genomic Encyclopedia of Type Strains, Phase IV (KMG-IV): sequencing the most valuable type-strain genomes for metagenomic binning, comparative biology and taxonomic classification.</title>
        <authorList>
            <person name="Goeker M."/>
        </authorList>
    </citation>
    <scope>NUCLEOTIDE SEQUENCE</scope>
    <source>
        <strain evidence="1">SJCon</strain>
    </source>
</reference>
<dbReference type="Proteomes" id="UP001549207">
    <property type="component" value="Unassembled WGS sequence"/>
</dbReference>
<sequence length="212" mass="22881">MTLFKDFPVPPLPPQPKATRYVPPPWAAAPAYELPSVVHIGQFLHRSPTMVVAVKSADVYSTGCSFNLSWLIRRGVQTDEDWADLPHLFFQLGMGIRRGKRLATGLLFGVQFPDGAKASTGNQGPHGLMETGGQQPEPPTLVLNNSGGSGADDEFAGSGLLWLWPLPPAEGLRLLVQWLDFGLEETSLVLDGGRLRDAAAGARQFWPEAGLA</sequence>
<evidence type="ECO:0000313" key="2">
    <source>
        <dbReference type="Proteomes" id="UP001549207"/>
    </source>
</evidence>